<dbReference type="SUPFAM" id="SSF49478">
    <property type="entry name" value="Cna protein B-type domain"/>
    <property type="match status" value="2"/>
</dbReference>
<keyword evidence="3" id="KW-0134">Cell wall</keyword>
<evidence type="ECO:0000256" key="9">
    <source>
        <dbReference type="SAM" id="SignalP"/>
    </source>
</evidence>
<evidence type="ECO:0000256" key="5">
    <source>
        <dbReference type="ARBA" id="ARBA00022729"/>
    </source>
</evidence>
<comment type="caution">
    <text evidence="12">The sequence shown here is derived from an EMBL/GenBank/DDBJ whole genome shotgun (WGS) entry which is preliminary data.</text>
</comment>
<evidence type="ECO:0000256" key="1">
    <source>
        <dbReference type="ARBA" id="ARBA00004191"/>
    </source>
</evidence>
<feature type="domain" description="SpaA-like prealbumin fold" evidence="11">
    <location>
        <begin position="1880"/>
        <end position="1972"/>
    </location>
</feature>
<evidence type="ECO:0008006" key="14">
    <source>
        <dbReference type="Google" id="ProtNLM"/>
    </source>
</evidence>
<dbReference type="InterPro" id="IPR008456">
    <property type="entry name" value="Collagen-bd_dom"/>
</dbReference>
<keyword evidence="6" id="KW-0572">Peptidoglycan-anchor</keyword>
<accession>A0A842JF44</accession>
<feature type="domain" description="SpaA-like prealbumin fold" evidence="11">
    <location>
        <begin position="2903"/>
        <end position="2971"/>
    </location>
</feature>
<keyword evidence="8" id="KW-0472">Membrane</keyword>
<name>A0A842JF44_9ACTN</name>
<dbReference type="GO" id="GO:0005975">
    <property type="term" value="P:carbohydrate metabolic process"/>
    <property type="evidence" value="ECO:0007669"/>
    <property type="project" value="UniProtKB-ARBA"/>
</dbReference>
<feature type="transmembrane region" description="Helical" evidence="8">
    <location>
        <begin position="3230"/>
        <end position="3254"/>
    </location>
</feature>
<sequence length="3260" mass="339225">MHKERMRRALSLFLAFALIFTCNNAVYQPLFAMADDVPEQGGGLVATEGELEKAVEPFEEEGTTVEDGVDNAPSTEPLSFDDPASTEREPADVSPTPASASGIAYTGLFDQASGRIVWTIELGADSPGADLSNSELTWIYDEGQLDLAAVYLGSASGGADVTDALRHPETREPLAVEAADGAVALPLSEALATARASDPGASVAAPCVVTVVAVPSDALREKATGEPVTVTATAKLFVPNAAGDRAASSFEARASVDVAFPASNGAAEPQAADRAIPASAAALEVGSDVTEDTNQLKLAAGSLTYRDKNGVVHPIDIVTDAQGNQTVDLSSIPLESIDALNMRIDFSILKDDEGRNIEAGDFYRYTLDSRYFTVTDAAGKITAQNGVELGEYSIVNNVVTVTFSQAVNLDEGNQNIRGGCECEFRLNADGLDDENPSDIDLDLQGDGGSKLTIVAPPKTPLLGGIEKTGAFNKQDSTITWSIVVGKDTPGVPLAGVNVIDTLGEGLVLDRATVQGEEFAFSEEDGHLVGAFPADSALAAPQTIEVTTSLTEEALKRASEGGFAATNEATLPPQKGRVSVPAAETSSDRVPVDTPSLTKHGSQLDANTIHYDIAVNEDGSGSIYDAVVTDALGRDDAGNFATLKADEQGRYWVTVDGVALEAHTSLSVPDESTTYVTYLQTDGLPTIEVHFKNAATNDLLAEAHRISFDAAINLVDDEQKDADLNFQNAATLDGRWPIGTGPGPSFEHRMPAIGTDFQVAYVSKEATGADLRTGVVSWSITPSTRTDGYDGWVIEDVIGATWNGSGYALGTYTAAGGVVRADQTYEPGSLAVWCGGEDITDKCIVSEDAFAVGGVPTTKLSVSIDPAKDDGGYAQRIGEIVVTLDTKAVNYLHENAQNHTYANAAHLEVQKSGRAPFNAYDNASKAFPNTFLQKTASFEAVDGSAPGTSDSLLRFKLTVNASKMDCAGLEVEDDLGALASDILDAGGSLAGALDASDWDVEGVSVTRDGVPVSSGGGNGTWGFAGKKFSAHFGATSSTYEIELAVKLNAAGKAKLIEHDGCTVATKNTAWASDANFDGGNACSVDFTTDSETGSFANDVVGKSGSFAKGTDSDPSYIVWTVQINALGSELHDAKVTDVLPDSLELDYASVKVYYAKHNADGSIASDHGGEVLGCTVGMSLSDVGKTQFEVSLPNGSESYVLEYRTNVVGLVDGGGVSNHAVLSVDGQKRGEDTAFTEVKVDSWGWLDATALLRLVKQDEFGGAQQPLKGVVFELYKDPAFTQLFKTGVSRDDGTVPFYGLAANTTYYYKETSAPVGYSGQVLEGDLTTGDAGKANAKDVAVTNARKTTDGLVEVSKTFDSPGNIANPVSEFKLWLYPDGYGNAKKVPVGLTGGDGAYAFDRDASPDGVVASKAADGSIKIAGLPWGCYALEETSPQDGYAAYEGMKYFEVTYGMDDQGSDVWGVNYDPRGTGVDTSTIDNEKTALEVVKTSPSGTSLTGAVLSVYETDAAGNKGSDIAKSPFDGNPFTVTVTDPDTQTFTWSLAGLPAGTYVLAEDHAPDDLQLVKFQDVKFSVDAYGKARVLSGPGVVDGKAIKVSDGTAPVKLAKLDQFGVRVQGAKVELQRQNGSSWETVEAYETAAGADKSVTVARDATYRFIEKEAPSGHLAVNDGTLELGVLACIEFSIDEFGKMTVLDLHNPAGLDANAAYGNAASAGSRTVTMRNERIVGHASFEKTDDNGTPLKDVRFDLYRVGATGDGSDDAKVNRSGSFSSGADGTVTTKGSSLVNGFTGEPIGNGLAPGSYYFKEVATHDDFVLPQGGAANTPAFTVEADGSNRYTWQTVGANASWHVVSVYGTSALSNTPLDAAVVANKVGTVGGVPSQPLPGATFKLSGTTSSGASYTRTVVSASADGAVSWKDSNNGDHSTSVEKGQAVFVNVPAGTYTVTETVPSPGYALNAGSYPVTVTADAPGQVHVVGDGAAGSKVVANELTAFKLDKVDADTGVPVNDVELSVFQAGAPSSDPALAVWKRSASGDVSATAFGSTMSVGPNNELLGLPAGSYVLKETKTPAVYATAADIPFTLKSDGSVESTTLGAVSGSVAGGITITMKDRLAKAQVELTKTIEGGAPGTVRGTEFSLYKGDGTLLAEHLAIGASGTWSSATAAPPLGDGLEVGDYYFVETKATDDTVLDARHWDFSVTNADDYRATGTPVAVSAVNAPFSASLVLDKLDGTSGEALAGAEFTLSYQPASGGSVANTVLTSADGRFAASNLKKGVYTLTETTVPVGYRDAFSATFELAEGDSGKSVEVNEGTAAPGVVVTKTGGTWTGAGVTNTRIPGSMTLTKVEEGTAVGLGGAEFELTGPDGSAVTYTTGSDGTLNASDLAWGSYAIAETKAPDGYRLGDAPYSDTFAIDAGNAASGIDLGSVGNAETRVSIAKTDDGGSPLAGAHLKLSGRFAGTADSDVSWTSGTDPREFAGELIVGETYTLTESDRLSGYLTWSDAVTFKLNDAGAIEVTGNPDLRDGSPAASVSSDGLRLSLRNVAVKADVELTKTRDGAGPLEGVVFDLYQQGAPSALRSGLATDPDGKIRVEGLPEGSYYFVETAAPDNVVIDRTHRTFSVGEAQHGTTVDVLVDNASFHSSVSVCKVDETSGEPLAGTQFALSKSDGAGGFVAVGPPVSTNEFGMVAFALTEKGTYRVQETQAAPGYVLDADNPYTATFTVENTADFQGEELELREDVGQATIDKYRLSVENALYRDGNVANERKLGSVSLQKVDAETSAALDDVEFELYDAADPGTALGTFKTGYAYASPSDAAGAPAASGVLDIAGLTWGDYYLQETRADGYRVLGDKLAFSVGSTNADHTPSVDLGAVRNDPIEFGFAKVEQYVESCSDPSLGAEDPAALRPLEDAEFTIYRDPSLAQPVDAAMSGVDGQVRFDRVPAGTYYVHETTVPDGRVSDGAVYELVIAADGTIERFAPVGGDGVLTQVVNDVHRVDIHLKKVSETDEGKVLPGSTYGLYKRAPARASADPAPAGGLQLIAKAVTDADGHLAFEGVVMDQEYVICELEAPDGCLVSKNPVSVTFALGDDGVPKVVAFDDGTGTAKIDENGVIVWNEPQVTVLFEKKDPEGNLLAGAKLQVVDQAGVAVGEPWTSSSSEGRTIEGELAAGKTYRLQELEPPSGYLKADDVTFTVENPRVAPGEDHVQRVEMTDQRVPAPAEAAAHHAVRTGDPWAPFIPVIVGAAVVAAIAIAAAIIIRRRNRN</sequence>
<gene>
    <name evidence="12" type="ORF">H7313_07085</name>
</gene>
<dbReference type="PANTHER" id="PTHR36108">
    <property type="entry name" value="COLOSSIN-B-RELATED"/>
    <property type="match status" value="1"/>
</dbReference>
<organism evidence="12 13">
    <name type="scientific">Gordonibacter massiliensis</name>
    <name type="common">ex Traore et al. 2017</name>
    <dbReference type="NCBI Taxonomy" id="1841863"/>
    <lineage>
        <taxon>Bacteria</taxon>
        <taxon>Bacillati</taxon>
        <taxon>Actinomycetota</taxon>
        <taxon>Coriobacteriia</taxon>
        <taxon>Eggerthellales</taxon>
        <taxon>Eggerthellaceae</taxon>
        <taxon>Gordonibacter</taxon>
    </lineage>
</organism>
<dbReference type="PANTHER" id="PTHR36108:SF13">
    <property type="entry name" value="COLOSSIN-B-RELATED"/>
    <property type="match status" value="1"/>
</dbReference>
<feature type="domain" description="Collagen binding" evidence="10">
    <location>
        <begin position="1099"/>
        <end position="1206"/>
    </location>
</feature>
<feature type="domain" description="SpaA-like prealbumin fold" evidence="11">
    <location>
        <begin position="3118"/>
        <end position="3192"/>
    </location>
</feature>
<evidence type="ECO:0000256" key="7">
    <source>
        <dbReference type="SAM" id="MobiDB-lite"/>
    </source>
</evidence>
<evidence type="ECO:0000259" key="11">
    <source>
        <dbReference type="Pfam" id="PF17802"/>
    </source>
</evidence>
<proteinExistence type="inferred from homology"/>
<feature type="domain" description="SpaA-like prealbumin fold" evidence="11">
    <location>
        <begin position="2640"/>
        <end position="2722"/>
    </location>
</feature>
<dbReference type="Gene3D" id="2.60.40.740">
    <property type="match status" value="2"/>
</dbReference>
<feature type="signal peptide" evidence="9">
    <location>
        <begin position="1"/>
        <end position="27"/>
    </location>
</feature>
<dbReference type="GO" id="GO:0007155">
    <property type="term" value="P:cell adhesion"/>
    <property type="evidence" value="ECO:0007669"/>
    <property type="project" value="InterPro"/>
</dbReference>
<keyword evidence="5 9" id="KW-0732">Signal</keyword>
<evidence type="ECO:0000256" key="2">
    <source>
        <dbReference type="ARBA" id="ARBA00007257"/>
    </source>
</evidence>
<dbReference type="InterPro" id="IPR041033">
    <property type="entry name" value="SpaA_PFL_dom_1"/>
</dbReference>
<feature type="domain" description="SpaA-like prealbumin fold" evidence="11">
    <location>
        <begin position="2431"/>
        <end position="2515"/>
    </location>
</feature>
<dbReference type="GO" id="GO:0005518">
    <property type="term" value="F:collagen binding"/>
    <property type="evidence" value="ECO:0007669"/>
    <property type="project" value="InterPro"/>
</dbReference>
<dbReference type="EMBL" id="JACMSE010000004">
    <property type="protein sequence ID" value="MBC2889111.1"/>
    <property type="molecule type" value="Genomic_DNA"/>
</dbReference>
<dbReference type="Gene3D" id="2.60.40.10">
    <property type="entry name" value="Immunoglobulins"/>
    <property type="match status" value="17"/>
</dbReference>
<reference evidence="12 13" key="1">
    <citation type="submission" date="2020-08" db="EMBL/GenBank/DDBJ databases">
        <authorList>
            <person name="Liu C."/>
            <person name="Sun Q."/>
        </authorList>
    </citation>
    <scope>NUCLEOTIDE SEQUENCE [LARGE SCALE GENOMIC DNA]</scope>
    <source>
        <strain evidence="12 13">N22</strain>
    </source>
</reference>
<dbReference type="Pfam" id="PF17802">
    <property type="entry name" value="SpaA"/>
    <property type="match status" value="14"/>
</dbReference>
<evidence type="ECO:0000256" key="4">
    <source>
        <dbReference type="ARBA" id="ARBA00022525"/>
    </source>
</evidence>
<evidence type="ECO:0000313" key="13">
    <source>
        <dbReference type="Proteomes" id="UP000587396"/>
    </source>
</evidence>
<feature type="chain" id="PRO_5039620614" description="Gram-positive cocci surface proteins LPxTG domain-containing protein" evidence="9">
    <location>
        <begin position="28"/>
        <end position="3260"/>
    </location>
</feature>
<dbReference type="InterPro" id="IPR011252">
    <property type="entry name" value="Fibrogen-bd_dom1"/>
</dbReference>
<comment type="subcellular location">
    <subcellularLocation>
        <location evidence="1">Secreted</location>
        <location evidence="1">Cell wall</location>
    </subcellularLocation>
</comment>
<keyword evidence="13" id="KW-1185">Reference proteome</keyword>
<feature type="domain" description="SpaA-like prealbumin fold" evidence="11">
    <location>
        <begin position="1728"/>
        <end position="1817"/>
    </location>
</feature>
<feature type="domain" description="SpaA-like prealbumin fold" evidence="11">
    <location>
        <begin position="2546"/>
        <end position="2629"/>
    </location>
</feature>
<dbReference type="SUPFAM" id="SSF49401">
    <property type="entry name" value="Bacterial adhesins"/>
    <property type="match status" value="1"/>
</dbReference>
<dbReference type="Proteomes" id="UP000587396">
    <property type="component" value="Unassembled WGS sequence"/>
</dbReference>
<dbReference type="InterPro" id="IPR013783">
    <property type="entry name" value="Ig-like_fold"/>
</dbReference>
<feature type="domain" description="SpaA-like prealbumin fold" evidence="11">
    <location>
        <begin position="2129"/>
        <end position="2202"/>
    </location>
</feature>
<feature type="region of interest" description="Disordered" evidence="7">
    <location>
        <begin position="57"/>
        <end position="99"/>
    </location>
</feature>
<dbReference type="RefSeq" id="WP_185904997.1">
    <property type="nucleotide sequence ID" value="NZ_JACMSE010000004.1"/>
</dbReference>
<dbReference type="Pfam" id="PF05737">
    <property type="entry name" value="Collagen_bind"/>
    <property type="match status" value="1"/>
</dbReference>
<feature type="domain" description="SpaA-like prealbumin fold" evidence="11">
    <location>
        <begin position="2995"/>
        <end position="3090"/>
    </location>
</feature>
<keyword evidence="4" id="KW-0964">Secreted</keyword>
<dbReference type="Gene3D" id="2.60.40.1280">
    <property type="match status" value="1"/>
</dbReference>
<feature type="region of interest" description="Disordered" evidence="7">
    <location>
        <begin position="561"/>
        <end position="600"/>
    </location>
</feature>
<keyword evidence="8" id="KW-1133">Transmembrane helix</keyword>
<feature type="domain" description="SpaA-like prealbumin fold" evidence="11">
    <location>
        <begin position="2337"/>
        <end position="2406"/>
    </location>
</feature>
<feature type="compositionally biased region" description="Acidic residues" evidence="7">
    <location>
        <begin position="57"/>
        <end position="69"/>
    </location>
</feature>
<feature type="domain" description="SpaA-like prealbumin fold" evidence="11">
    <location>
        <begin position="2222"/>
        <end position="2307"/>
    </location>
</feature>
<evidence type="ECO:0000256" key="8">
    <source>
        <dbReference type="SAM" id="Phobius"/>
    </source>
</evidence>
<comment type="similarity">
    <text evidence="2">Belongs to the serine-aspartate repeat-containing protein (SDr) family.</text>
</comment>
<feature type="domain" description="SpaA-like prealbumin fold" evidence="11">
    <location>
        <begin position="2766"/>
        <end position="2858"/>
    </location>
</feature>
<evidence type="ECO:0000259" key="10">
    <source>
        <dbReference type="Pfam" id="PF05737"/>
    </source>
</evidence>
<feature type="domain" description="SpaA-like prealbumin fold" evidence="11">
    <location>
        <begin position="1262"/>
        <end position="1317"/>
    </location>
</feature>
<keyword evidence="8" id="KW-0812">Transmembrane</keyword>
<feature type="domain" description="SpaA-like prealbumin fold" evidence="11">
    <location>
        <begin position="1992"/>
        <end position="2089"/>
    </location>
</feature>
<evidence type="ECO:0000256" key="6">
    <source>
        <dbReference type="ARBA" id="ARBA00023088"/>
    </source>
</evidence>
<protein>
    <recommendedName>
        <fullName evidence="14">Gram-positive cocci surface proteins LPxTG domain-containing protein</fullName>
    </recommendedName>
</protein>
<evidence type="ECO:0000313" key="12">
    <source>
        <dbReference type="EMBL" id="MBC2889111.1"/>
    </source>
</evidence>
<evidence type="ECO:0000256" key="3">
    <source>
        <dbReference type="ARBA" id="ARBA00022512"/>
    </source>
</evidence>
<dbReference type="InterPro" id="IPR008966">
    <property type="entry name" value="Adhesion_dom_sf"/>
</dbReference>